<dbReference type="Gene3D" id="2.60.40.10">
    <property type="entry name" value="Immunoglobulins"/>
    <property type="match status" value="1"/>
</dbReference>
<sequence>MITTVVIENGVTTIGAEAFYNCSSLSAVTIPNSVTTIGWGAFYYCSSLSAVTIPNSVTTIASYAFFSCSSLSAVTIPNSVTAIESYTFAGCSRLSSVTIPNSVTAIGDWAFAGCSSLSAVTIGNSVTAIGDYAFDGCSSLSSITSNAIHPPALGSNTFRNVPNDIPVYIPYEADYNAYQNSDWGKYFTNIIATVPDPPQQPEICLVSADENNRNKVVWKKNEPVAAYNIYREGIQSSQYERVATIEYDSPNSWIDAETNANVRSYRYKVSAVDECGNESEFSSYHQTIHLSMNQGSGNQWNLNWNRYKGADCLTSNIYRASGNGSMELIASLPGHNTSYTDLYAPWGTVAYQIETLLAEPCEQTADLSAVRSNVVSNQDEVAALHGVAVGNATLVTVSDISGKTVLKQTVGANETVSVSHLPKGIYIVNAGGKVTKIVQ</sequence>
<dbReference type="SUPFAM" id="SSF49265">
    <property type="entry name" value="Fibronectin type III"/>
    <property type="match status" value="1"/>
</dbReference>
<evidence type="ECO:0008006" key="2">
    <source>
        <dbReference type="Google" id="ProtNLM"/>
    </source>
</evidence>
<dbReference type="InterPro" id="IPR026444">
    <property type="entry name" value="Secre_tail"/>
</dbReference>
<dbReference type="InterPro" id="IPR036116">
    <property type="entry name" value="FN3_sf"/>
</dbReference>
<reference evidence="1" key="1">
    <citation type="submission" date="2019-03" db="EMBL/GenBank/DDBJ databases">
        <title>Single cell metagenomics reveals metabolic interactions within the superorganism composed of flagellate Streblomastix strix and complex community of Bacteroidetes bacteria on its surface.</title>
        <authorList>
            <person name="Treitli S.C."/>
            <person name="Kolisko M."/>
            <person name="Husnik F."/>
            <person name="Keeling P."/>
            <person name="Hampl V."/>
        </authorList>
    </citation>
    <scope>NUCLEOTIDE SEQUENCE</scope>
    <source>
        <strain evidence="1">STM</strain>
    </source>
</reference>
<organism evidence="1">
    <name type="scientific">termite gut metagenome</name>
    <dbReference type="NCBI Taxonomy" id="433724"/>
    <lineage>
        <taxon>unclassified sequences</taxon>
        <taxon>metagenomes</taxon>
        <taxon>organismal metagenomes</taxon>
    </lineage>
</organism>
<dbReference type="Gene3D" id="3.40.50.12480">
    <property type="match status" value="1"/>
</dbReference>
<evidence type="ECO:0000313" key="1">
    <source>
        <dbReference type="EMBL" id="KAA6348874.1"/>
    </source>
</evidence>
<dbReference type="EMBL" id="SNRY01000058">
    <property type="protein sequence ID" value="KAA6348874.1"/>
    <property type="molecule type" value="Genomic_DNA"/>
</dbReference>
<dbReference type="Gene3D" id="3.80.10.10">
    <property type="entry name" value="Ribonuclease Inhibitor"/>
    <property type="match status" value="2"/>
</dbReference>
<gene>
    <name evidence="1" type="ORF">EZS27_003674</name>
</gene>
<dbReference type="InterPro" id="IPR053139">
    <property type="entry name" value="Surface_bspA-like"/>
</dbReference>
<accession>A0A5J4SRR7</accession>
<dbReference type="PANTHER" id="PTHR45661:SF3">
    <property type="entry name" value="IG-LIKE DOMAIN-CONTAINING PROTEIN"/>
    <property type="match status" value="1"/>
</dbReference>
<dbReference type="NCBIfam" id="TIGR04183">
    <property type="entry name" value="Por_Secre_tail"/>
    <property type="match status" value="1"/>
</dbReference>
<dbReference type="Pfam" id="PF13306">
    <property type="entry name" value="LRR_5"/>
    <property type="match status" value="1"/>
</dbReference>
<dbReference type="PANTHER" id="PTHR45661">
    <property type="entry name" value="SURFACE ANTIGEN"/>
    <property type="match status" value="1"/>
</dbReference>
<dbReference type="InterPro" id="IPR032675">
    <property type="entry name" value="LRR_dom_sf"/>
</dbReference>
<protein>
    <recommendedName>
        <fullName evidence="2">Fibronectin type-III domain-containing protein</fullName>
    </recommendedName>
</protein>
<comment type="caution">
    <text evidence="1">The sequence shown here is derived from an EMBL/GenBank/DDBJ whole genome shotgun (WGS) entry which is preliminary data.</text>
</comment>
<proteinExistence type="predicted"/>
<dbReference type="InterPro" id="IPR013783">
    <property type="entry name" value="Ig-like_fold"/>
</dbReference>
<dbReference type="SUPFAM" id="SSF52058">
    <property type="entry name" value="L domain-like"/>
    <property type="match status" value="1"/>
</dbReference>
<dbReference type="AlphaFoldDB" id="A0A5J4SRR7"/>
<dbReference type="InterPro" id="IPR026906">
    <property type="entry name" value="LRR_5"/>
</dbReference>
<name>A0A5J4SRR7_9ZZZZ</name>